<protein>
    <recommendedName>
        <fullName evidence="3 8">Cytochrome c oxidase subunit 3</fullName>
    </recommendedName>
</protein>
<evidence type="ECO:0000256" key="7">
    <source>
        <dbReference type="ARBA" id="ARBA00023136"/>
    </source>
</evidence>
<dbReference type="InterPro" id="IPR035973">
    <property type="entry name" value="Cyt_c_oxidase_su3-like_sf"/>
</dbReference>
<dbReference type="FunFam" id="1.20.120.80:FF:000002">
    <property type="entry name" value="Cytochrome c oxidase subunit 3"/>
    <property type="match status" value="1"/>
</dbReference>
<dbReference type="EMBL" id="MT862409">
    <property type="protein sequence ID" value="QNV11870.1"/>
    <property type="molecule type" value="Genomic_DNA"/>
</dbReference>
<keyword evidence="7 9" id="KW-0472">Membrane</keyword>
<dbReference type="PROSITE" id="PS50253">
    <property type="entry name" value="COX3"/>
    <property type="match status" value="1"/>
</dbReference>
<organism evidence="11">
    <name type="scientific">Vespula rufa</name>
    <dbReference type="NCBI Taxonomy" id="1895167"/>
    <lineage>
        <taxon>Eukaryota</taxon>
        <taxon>Metazoa</taxon>
        <taxon>Ecdysozoa</taxon>
        <taxon>Arthropoda</taxon>
        <taxon>Hexapoda</taxon>
        <taxon>Insecta</taxon>
        <taxon>Pterygota</taxon>
        <taxon>Neoptera</taxon>
        <taxon>Endopterygota</taxon>
        <taxon>Hymenoptera</taxon>
        <taxon>Apocrita</taxon>
        <taxon>Aculeata</taxon>
        <taxon>Vespoidea</taxon>
        <taxon>Vespidae</taxon>
        <taxon>Vespinae</taxon>
        <taxon>Vespula</taxon>
    </lineage>
</organism>
<comment type="subcellular location">
    <subcellularLocation>
        <location evidence="1">Membrane</location>
        <topology evidence="1">Multi-pass membrane protein</topology>
    </subcellularLocation>
</comment>
<comment type="function">
    <text evidence="8">Component of the cytochrome c oxidase, the last enzyme in the mitochondrial electron transport chain which drives oxidative phosphorylation. The respiratory chain contains 3 multisubunit complexes succinate dehydrogenase (complex II, CII), ubiquinol-cytochrome c oxidoreductase (cytochrome b-c1 complex, complex III, CIII) and cytochrome c oxidase (complex IV, CIV), that cooperate to transfer electrons derived from NADH and succinate to molecular oxygen, creating an electrochemical gradient over the inner membrane that drives transmembrane transport and the ATP synthase. Cytochrome c oxidase is the component of the respiratory chain that catalyzes the reduction of oxygen to water. Electrons originating from reduced cytochrome c in the intermembrane space (IMS) are transferred via the dinuclear copper A center (CU(A)) of subunit 2 and heme A of subunit 1 to the active site in subunit 1, a binuclear center (BNC) formed by heme A3 and copper B (CU(B)). The BNC reduces molecular oxygen to 2 water molecules using 4 electrons from cytochrome c in the IMS and 4 protons from the mitochondrial matrix.</text>
</comment>
<feature type="transmembrane region" description="Helical" evidence="9">
    <location>
        <begin position="21"/>
        <end position="47"/>
    </location>
</feature>
<feature type="transmembrane region" description="Helical" evidence="9">
    <location>
        <begin position="53"/>
        <end position="69"/>
    </location>
</feature>
<dbReference type="InterPro" id="IPR000298">
    <property type="entry name" value="Cyt_c_oxidase-like_su3"/>
</dbReference>
<feature type="transmembrane region" description="Helical" evidence="9">
    <location>
        <begin position="203"/>
        <end position="231"/>
    </location>
</feature>
<evidence type="ECO:0000313" key="11">
    <source>
        <dbReference type="EMBL" id="QNV11870.1"/>
    </source>
</evidence>
<comment type="similarity">
    <text evidence="2 8">Belongs to the cytochrome c oxidase subunit 3 family.</text>
</comment>
<proteinExistence type="inferred from homology"/>
<geneLocation type="mitochondrion" evidence="11"/>
<dbReference type="GO" id="GO:0004129">
    <property type="term" value="F:cytochrome-c oxidase activity"/>
    <property type="evidence" value="ECO:0007669"/>
    <property type="project" value="InterPro"/>
</dbReference>
<dbReference type="GO" id="GO:0016020">
    <property type="term" value="C:membrane"/>
    <property type="evidence" value="ECO:0007669"/>
    <property type="project" value="UniProtKB-SubCell"/>
</dbReference>
<dbReference type="Gene3D" id="1.10.287.70">
    <property type="match status" value="1"/>
</dbReference>
<evidence type="ECO:0000259" key="10">
    <source>
        <dbReference type="PROSITE" id="PS50253"/>
    </source>
</evidence>
<dbReference type="AlphaFoldDB" id="A0A7L7S9V5"/>
<dbReference type="GO" id="GO:0005739">
    <property type="term" value="C:mitochondrion"/>
    <property type="evidence" value="ECO:0007669"/>
    <property type="project" value="TreeGrafter"/>
</dbReference>
<dbReference type="GO" id="GO:0006123">
    <property type="term" value="P:mitochondrial electron transport, cytochrome c to oxygen"/>
    <property type="evidence" value="ECO:0007669"/>
    <property type="project" value="TreeGrafter"/>
</dbReference>
<reference evidence="11" key="1">
    <citation type="submission" date="2020-08" db="EMBL/GenBank/DDBJ databases">
        <title>DNAmark Project.</title>
        <authorList>
            <person name="Leerhoei F."/>
        </authorList>
    </citation>
    <scope>NUCLEOTIDE SEQUENCE</scope>
    <source>
        <strain evidence="11">DM726</strain>
    </source>
</reference>
<accession>A0A7L7S9V5</accession>
<keyword evidence="5" id="KW-1278">Translocase</keyword>
<gene>
    <name evidence="11" type="primary">COX3</name>
</gene>
<evidence type="ECO:0000256" key="6">
    <source>
        <dbReference type="ARBA" id="ARBA00022989"/>
    </source>
</evidence>
<evidence type="ECO:0000256" key="2">
    <source>
        <dbReference type="ARBA" id="ARBA00010581"/>
    </source>
</evidence>
<name>A0A7L7S9V5_9HYME</name>
<evidence type="ECO:0000256" key="5">
    <source>
        <dbReference type="ARBA" id="ARBA00022967"/>
    </source>
</evidence>
<dbReference type="PANTHER" id="PTHR11403:SF7">
    <property type="entry name" value="CYTOCHROME C OXIDASE SUBUNIT 3"/>
    <property type="match status" value="1"/>
</dbReference>
<dbReference type="Gene3D" id="1.20.120.80">
    <property type="entry name" value="Cytochrome c oxidase, subunit III, four-helix bundle"/>
    <property type="match status" value="1"/>
</dbReference>
<evidence type="ECO:0000256" key="3">
    <source>
        <dbReference type="ARBA" id="ARBA00015944"/>
    </source>
</evidence>
<evidence type="ECO:0000256" key="1">
    <source>
        <dbReference type="ARBA" id="ARBA00004141"/>
    </source>
</evidence>
<dbReference type="CDD" id="cd01665">
    <property type="entry name" value="Cyt_c_Oxidase_III"/>
    <property type="match status" value="1"/>
</dbReference>
<keyword evidence="4 8" id="KW-0812">Transmembrane</keyword>
<evidence type="ECO:0000256" key="8">
    <source>
        <dbReference type="RuleBase" id="RU003375"/>
    </source>
</evidence>
<feature type="transmembrane region" description="Helical" evidence="9">
    <location>
        <begin position="169"/>
        <end position="191"/>
    </location>
</feature>
<keyword evidence="6 9" id="KW-1133">Transmembrane helix</keyword>
<dbReference type="SUPFAM" id="SSF81452">
    <property type="entry name" value="Cytochrome c oxidase subunit III-like"/>
    <property type="match status" value="1"/>
</dbReference>
<dbReference type="PANTHER" id="PTHR11403">
    <property type="entry name" value="CYTOCHROME C OXIDASE SUBUNIT III"/>
    <property type="match status" value="1"/>
</dbReference>
<feature type="domain" description="Heme-copper oxidase subunit III family profile" evidence="10">
    <location>
        <begin position="15"/>
        <end position="272"/>
    </location>
</feature>
<evidence type="ECO:0000256" key="9">
    <source>
        <dbReference type="SAM" id="Phobius"/>
    </source>
</evidence>
<dbReference type="InterPro" id="IPR013833">
    <property type="entry name" value="Cyt_c_oxidase_su3_a-hlx"/>
</dbReference>
<dbReference type="Pfam" id="PF00510">
    <property type="entry name" value="COX3"/>
    <property type="match status" value="1"/>
</dbReference>
<dbReference type="InterPro" id="IPR024791">
    <property type="entry name" value="Cyt_c/ubiquinol_Oxase_su3"/>
</dbReference>
<sequence>MMNNIIKFIKLMHKSNHPYHMVTVSPWPIILSFNMMFFLLGLFKWFYFTKLDLFFMGLLSTLLSLYQWWRDVVREGTFQGMHTTSMIKNIKLGMILFIISEVFFFISLFWAYFHMALSPSIEIGMLWPPKNIIMFNPYDIPLLNSIILISSGMTITWSHHALLNSEFSSAINVLIYTILLSCLFSICQFYEYYQAPFTIADSVFGSIFFFTTGFHGMHVFVGTLFLTVCLIRLMNNHFSKNHHIGYEAAIWYWHFVDIVWLFVYLWIYWWSF</sequence>
<feature type="transmembrane region" description="Helical" evidence="9">
    <location>
        <begin position="133"/>
        <end position="157"/>
    </location>
</feature>
<keyword evidence="8 11" id="KW-0496">Mitochondrion</keyword>
<feature type="transmembrane region" description="Helical" evidence="9">
    <location>
        <begin position="251"/>
        <end position="270"/>
    </location>
</feature>
<dbReference type="InterPro" id="IPR033945">
    <property type="entry name" value="Cyt_c_oxase_su3_dom"/>
</dbReference>
<evidence type="ECO:0000256" key="4">
    <source>
        <dbReference type="ARBA" id="ARBA00022692"/>
    </source>
</evidence>
<feature type="transmembrane region" description="Helical" evidence="9">
    <location>
        <begin position="90"/>
        <end position="113"/>
    </location>
</feature>